<dbReference type="GO" id="GO:0030246">
    <property type="term" value="F:carbohydrate binding"/>
    <property type="evidence" value="ECO:0007669"/>
    <property type="project" value="InterPro"/>
</dbReference>
<accession>A0A4V3GM48</accession>
<dbReference type="Proteomes" id="UP000294498">
    <property type="component" value="Unassembled WGS sequence"/>
</dbReference>
<dbReference type="AlphaFoldDB" id="A0A4V3GM48"/>
<dbReference type="OrthoDB" id="9805640at2"/>
<dbReference type="SUPFAM" id="SSF53474">
    <property type="entry name" value="alpha/beta-Hydrolases"/>
    <property type="match status" value="1"/>
</dbReference>
<dbReference type="InterPro" id="IPR005084">
    <property type="entry name" value="CBM6"/>
</dbReference>
<evidence type="ECO:0000259" key="2">
    <source>
        <dbReference type="PROSITE" id="PS51175"/>
    </source>
</evidence>
<dbReference type="InterPro" id="IPR050955">
    <property type="entry name" value="Plant_Biomass_Hydrol_Est"/>
</dbReference>
<dbReference type="Pfam" id="PF03422">
    <property type="entry name" value="CBM_6"/>
    <property type="match status" value="1"/>
</dbReference>
<dbReference type="EMBL" id="SODV01000001">
    <property type="protein sequence ID" value="TDX02063.1"/>
    <property type="molecule type" value="Genomic_DNA"/>
</dbReference>
<sequence>MKKLLHALLLVPFLCHGQGDQTIIKVPIDANGDTFNAILHLPNDYTSTGTAYPLMMFFHGAGEGGANPASIYTSSTAGGPAYFIAQGTFPSSFVNPKDGQSYKYIVVSPQANPEGVQGSTTGQEADYILTYLYAHYRIDTTRVYFTGLSDGGETCLEYLGGTMSNGGNFLSFHHTHHVAAIIPMSENGIITLMPEAADTIVADGIGGWAFGSTDEQGLNTLRLAQTCNQLKPGSMISTSYVGGHCCWGQFYNPTFSQNGMSIYQWALQYKTQVATPTAAVGSPIPGTIQASTYDTASAGVKTQATTDSAGGLNVGWINTGSWMDYAVDVAAAGTYKASFRVAALYKGAAFQVRNAGGTVLGTVTVPMTSGFQVWTTVSTYLTLPAGSQTLQLFSTGTTNWNIHWMEFTDTSSSLALAVTPVLDTASGVVVYPNPVRSSFTLGVTNAHTGSMTIELIDLYGAVRRQLVVQKNWPSQTVNIDATGLSAGVYICRVRIGAWSAVKKLVKE</sequence>
<dbReference type="SUPFAM" id="SSF49785">
    <property type="entry name" value="Galactose-binding domain-like"/>
    <property type="match status" value="1"/>
</dbReference>
<dbReference type="PANTHER" id="PTHR43037">
    <property type="entry name" value="UNNAMED PRODUCT-RELATED"/>
    <property type="match status" value="1"/>
</dbReference>
<dbReference type="SMART" id="SM00606">
    <property type="entry name" value="CBD_IV"/>
    <property type="match status" value="1"/>
</dbReference>
<dbReference type="NCBIfam" id="TIGR04183">
    <property type="entry name" value="Por_Secre_tail"/>
    <property type="match status" value="1"/>
</dbReference>
<reference evidence="3 4" key="1">
    <citation type="submission" date="2019-03" db="EMBL/GenBank/DDBJ databases">
        <title>Genomic Encyclopedia of Type Strains, Phase IV (KMG-IV): sequencing the most valuable type-strain genomes for metagenomic binning, comparative biology and taxonomic classification.</title>
        <authorList>
            <person name="Goeker M."/>
        </authorList>
    </citation>
    <scope>NUCLEOTIDE SEQUENCE [LARGE SCALE GENOMIC DNA]</scope>
    <source>
        <strain evidence="3 4">DSM 100059</strain>
    </source>
</reference>
<evidence type="ECO:0000313" key="4">
    <source>
        <dbReference type="Proteomes" id="UP000294498"/>
    </source>
</evidence>
<dbReference type="Gene3D" id="2.60.120.260">
    <property type="entry name" value="Galactose-binding domain-like"/>
    <property type="match status" value="1"/>
</dbReference>
<protein>
    <submittedName>
        <fullName evidence="3">Putative secreted protein (Por secretion system target)</fullName>
    </submittedName>
</protein>
<dbReference type="InterPro" id="IPR026444">
    <property type="entry name" value="Secre_tail"/>
</dbReference>
<evidence type="ECO:0000313" key="3">
    <source>
        <dbReference type="EMBL" id="TDX02063.1"/>
    </source>
</evidence>
<proteinExistence type="predicted"/>
<keyword evidence="1" id="KW-0732">Signal</keyword>
<dbReference type="InterPro" id="IPR008979">
    <property type="entry name" value="Galactose-bd-like_sf"/>
</dbReference>
<gene>
    <name evidence="3" type="ORF">EDB95_3112</name>
</gene>
<comment type="caution">
    <text evidence="3">The sequence shown here is derived from an EMBL/GenBank/DDBJ whole genome shotgun (WGS) entry which is preliminary data.</text>
</comment>
<dbReference type="InterPro" id="IPR029058">
    <property type="entry name" value="AB_hydrolase_fold"/>
</dbReference>
<organism evidence="3 4">
    <name type="scientific">Dinghuibacter silviterrae</name>
    <dbReference type="NCBI Taxonomy" id="1539049"/>
    <lineage>
        <taxon>Bacteria</taxon>
        <taxon>Pseudomonadati</taxon>
        <taxon>Bacteroidota</taxon>
        <taxon>Chitinophagia</taxon>
        <taxon>Chitinophagales</taxon>
        <taxon>Chitinophagaceae</taxon>
        <taxon>Dinghuibacter</taxon>
    </lineage>
</organism>
<name>A0A4V3GM48_9BACT</name>
<dbReference type="Pfam" id="PF18962">
    <property type="entry name" value="Por_Secre_tail"/>
    <property type="match status" value="1"/>
</dbReference>
<dbReference type="InterPro" id="IPR006584">
    <property type="entry name" value="Cellulose-bd_IV"/>
</dbReference>
<dbReference type="RefSeq" id="WP_133994691.1">
    <property type="nucleotide sequence ID" value="NZ_SODV01000001.1"/>
</dbReference>
<dbReference type="CDD" id="cd04080">
    <property type="entry name" value="CBM6_cellulase-like"/>
    <property type="match status" value="1"/>
</dbReference>
<dbReference type="PANTHER" id="PTHR43037:SF1">
    <property type="entry name" value="BLL1128 PROTEIN"/>
    <property type="match status" value="1"/>
</dbReference>
<dbReference type="PROSITE" id="PS51175">
    <property type="entry name" value="CBM6"/>
    <property type="match status" value="1"/>
</dbReference>
<feature type="domain" description="CBM6" evidence="2">
    <location>
        <begin position="286"/>
        <end position="408"/>
    </location>
</feature>
<evidence type="ECO:0000256" key="1">
    <source>
        <dbReference type="ARBA" id="ARBA00022729"/>
    </source>
</evidence>
<dbReference type="Gene3D" id="3.40.50.1820">
    <property type="entry name" value="alpha/beta hydrolase"/>
    <property type="match status" value="1"/>
</dbReference>
<keyword evidence="4" id="KW-1185">Reference proteome</keyword>